<gene>
    <name evidence="2" type="ORF">P43SY_005317</name>
</gene>
<dbReference type="Proteomes" id="UP001209570">
    <property type="component" value="Unassembled WGS sequence"/>
</dbReference>
<proteinExistence type="predicted"/>
<dbReference type="Gene3D" id="3.80.10.10">
    <property type="entry name" value="Ribonuclease Inhibitor"/>
    <property type="match status" value="1"/>
</dbReference>
<name>A0AAD5M736_PYTIN</name>
<feature type="transmembrane region" description="Helical" evidence="1">
    <location>
        <begin position="82"/>
        <end position="106"/>
    </location>
</feature>
<feature type="transmembrane region" description="Helical" evidence="1">
    <location>
        <begin position="37"/>
        <end position="62"/>
    </location>
</feature>
<keyword evidence="1" id="KW-1133">Transmembrane helix</keyword>
<dbReference type="SUPFAM" id="SSF52058">
    <property type="entry name" value="L domain-like"/>
    <property type="match status" value="1"/>
</dbReference>
<dbReference type="InterPro" id="IPR032675">
    <property type="entry name" value="LRR_dom_sf"/>
</dbReference>
<reference evidence="2" key="1">
    <citation type="submission" date="2021-12" db="EMBL/GenBank/DDBJ databases">
        <title>Prjna785345.</title>
        <authorList>
            <person name="Rujirawat T."/>
            <person name="Krajaejun T."/>
        </authorList>
    </citation>
    <scope>NUCLEOTIDE SEQUENCE</scope>
    <source>
        <strain evidence="2">Pi057C3</strain>
    </source>
</reference>
<feature type="transmembrane region" description="Helical" evidence="1">
    <location>
        <begin position="209"/>
        <end position="228"/>
    </location>
</feature>
<protein>
    <recommendedName>
        <fullName evidence="4">TKL protein kinase</fullName>
    </recommendedName>
</protein>
<comment type="caution">
    <text evidence="2">The sequence shown here is derived from an EMBL/GenBank/DDBJ whole genome shotgun (WGS) entry which is preliminary data.</text>
</comment>
<evidence type="ECO:0000313" key="2">
    <source>
        <dbReference type="EMBL" id="KAJ0407044.1"/>
    </source>
</evidence>
<feature type="transmembrane region" description="Helical" evidence="1">
    <location>
        <begin position="248"/>
        <end position="267"/>
    </location>
</feature>
<keyword evidence="1" id="KW-0472">Membrane</keyword>
<accession>A0AAD5M736</accession>
<feature type="transmembrane region" description="Helical" evidence="1">
    <location>
        <begin position="378"/>
        <end position="397"/>
    </location>
</feature>
<sequence>MATRSLASFSLDPTGLSATASIRFLQLVVHNRVGRRVFWGFTVALYAATGLFCLIAALVYWVAWRYRDGYILDYIGALPLQYIPLVIACYAVIGGLFYWTLARVLLASCRARRLVFSSPGRSAVSPTVDAPSKEDAELVLRTTEKPDGRWCWCWSWYRRLPRARWLRQLDDSSRFEVEYVLRELLEISLQTQQCYKSSWLLASAGLNRFYVTVLVLNCWLVPLLSVMLHEQHLAKRLALLATDAALDFSGTIVLPLLLVQAIVFRPASYRTRAVYLFDVPLDDDVLVDLILSTQQVAMMNWVDVFAKLLPLLSILGSLRKMHSAMVLASFVPLAPAPPSASAPAASARPLRRASVTLRAVLAKPLGLFTRGMHVSLRLTRLVFLLWGVLVVSLHAAANAREASAAPAIRMGCKAAVRPWLVQRFACSVLEIDCVQHGIAGTARELDAVLSRLEPTTVSSLIISHCMSLSVPPSVQRLHNLLGFEITNASLVAWGADAAFHDANHPTLHYLSLVRMNLSAIPAGLLSPSFPRGLRDLHIVATQLDALPTELHHVWRDPINLYLERNALREVPETVLRMKSLERLSFFGNDLAVVPAELFADGSSLGVASFARNPRLQDVPAATDLPKALLLDGTNVSSVPSWLRDAAEKGAYVSLGGTPFCAQSPAPAAALSEADDIHAALHGGVSCRVKPENEVEAYAFAQNLRDRVARPALEL</sequence>
<evidence type="ECO:0000256" key="1">
    <source>
        <dbReference type="SAM" id="Phobius"/>
    </source>
</evidence>
<organism evidence="2 3">
    <name type="scientific">Pythium insidiosum</name>
    <name type="common">Pythiosis disease agent</name>
    <dbReference type="NCBI Taxonomy" id="114742"/>
    <lineage>
        <taxon>Eukaryota</taxon>
        <taxon>Sar</taxon>
        <taxon>Stramenopiles</taxon>
        <taxon>Oomycota</taxon>
        <taxon>Peronosporomycetes</taxon>
        <taxon>Pythiales</taxon>
        <taxon>Pythiaceae</taxon>
        <taxon>Pythium</taxon>
    </lineage>
</organism>
<keyword evidence="1" id="KW-0812">Transmembrane</keyword>
<evidence type="ECO:0000313" key="3">
    <source>
        <dbReference type="Proteomes" id="UP001209570"/>
    </source>
</evidence>
<keyword evidence="3" id="KW-1185">Reference proteome</keyword>
<dbReference type="EMBL" id="JAKCXM010000025">
    <property type="protein sequence ID" value="KAJ0407044.1"/>
    <property type="molecule type" value="Genomic_DNA"/>
</dbReference>
<evidence type="ECO:0008006" key="4">
    <source>
        <dbReference type="Google" id="ProtNLM"/>
    </source>
</evidence>
<dbReference type="AlphaFoldDB" id="A0AAD5M736"/>